<dbReference type="Pfam" id="PF07510">
    <property type="entry name" value="GmrSD_C"/>
    <property type="match status" value="1"/>
</dbReference>
<dbReference type="Proteomes" id="UP001315860">
    <property type="component" value="Chromosome"/>
</dbReference>
<feature type="compositionally biased region" description="Low complexity" evidence="1">
    <location>
        <begin position="58"/>
        <end position="79"/>
    </location>
</feature>
<dbReference type="RefSeq" id="WP_232416746.1">
    <property type="nucleotide sequence ID" value="NZ_CP101990.1"/>
</dbReference>
<feature type="chain" id="PRO_5045306975" evidence="2">
    <location>
        <begin position="31"/>
        <end position="296"/>
    </location>
</feature>
<evidence type="ECO:0000313" key="4">
    <source>
        <dbReference type="EMBL" id="UUI69781.1"/>
    </source>
</evidence>
<accession>A0ABY5KH25</accession>
<name>A0ABY5KH25_9ACTN</name>
<feature type="region of interest" description="Disordered" evidence="1">
    <location>
        <begin position="44"/>
        <end position="94"/>
    </location>
</feature>
<evidence type="ECO:0000256" key="2">
    <source>
        <dbReference type="SAM" id="SignalP"/>
    </source>
</evidence>
<protein>
    <submittedName>
        <fullName evidence="4">DUF1524 domain-containing protein</fullName>
    </submittedName>
</protein>
<proteinExistence type="predicted"/>
<dbReference type="InterPro" id="IPR011089">
    <property type="entry name" value="GmrSD_C"/>
</dbReference>
<evidence type="ECO:0000256" key="1">
    <source>
        <dbReference type="SAM" id="MobiDB-lite"/>
    </source>
</evidence>
<gene>
    <name evidence="4" type="ORF">NP095_06720</name>
</gene>
<feature type="signal peptide" evidence="2">
    <location>
        <begin position="1"/>
        <end position="30"/>
    </location>
</feature>
<organism evidence="4 5">
    <name type="scientific">Aeromicrobium duanguangcaii</name>
    <dbReference type="NCBI Taxonomy" id="2968086"/>
    <lineage>
        <taxon>Bacteria</taxon>
        <taxon>Bacillati</taxon>
        <taxon>Actinomycetota</taxon>
        <taxon>Actinomycetes</taxon>
        <taxon>Propionibacteriales</taxon>
        <taxon>Nocardioidaceae</taxon>
        <taxon>Aeromicrobium</taxon>
    </lineage>
</organism>
<keyword evidence="2" id="KW-0732">Signal</keyword>
<evidence type="ECO:0000259" key="3">
    <source>
        <dbReference type="Pfam" id="PF07510"/>
    </source>
</evidence>
<dbReference type="PANTHER" id="PTHR24094:SF15">
    <property type="entry name" value="AMP-DEPENDENT SYNTHETASE_LIGASE DOMAIN-CONTAINING PROTEIN-RELATED"/>
    <property type="match status" value="1"/>
</dbReference>
<keyword evidence="5" id="KW-1185">Reference proteome</keyword>
<feature type="domain" description="GmrSD restriction endonucleases C-terminal" evidence="3">
    <location>
        <begin position="148"/>
        <end position="288"/>
    </location>
</feature>
<reference evidence="4 5" key="1">
    <citation type="submission" date="2022-07" db="EMBL/GenBank/DDBJ databases">
        <title>Novel species in genus Aeromicrobium.</title>
        <authorList>
            <person name="Ye L."/>
        </authorList>
    </citation>
    <scope>NUCLEOTIDE SEQUENCE [LARGE SCALE GENOMIC DNA]</scope>
    <source>
        <strain evidence="5">zg-Y50</strain>
    </source>
</reference>
<sequence>MRVIRSAPHGIAFRAASIVALILLSGHTLAAGLDAAEDDATTLQAAQATGPTESAGDPETTQPTTSVVPSESPTTSPTPAATPSPITPSTTPRSERDRLLQLLKKVKVVASRPNPPGYDRSCSPGDGCVFGTEWNDATDATMGHNGCDTRNDVLRRDLTEVVIDPGTNDCVVRRGTLHDPYTGRSIAFERGWGSSLAVQIDHLIPLAAAWDLGAASWPRERREAFANDVKDELLAVDGDANQDKRDSTPGDWLPPNRAFRCEYGIRYVRTSLRWGLPITSADHGALGRVAEKHCTR</sequence>
<dbReference type="EMBL" id="CP101990">
    <property type="protein sequence ID" value="UUI69781.1"/>
    <property type="molecule type" value="Genomic_DNA"/>
</dbReference>
<evidence type="ECO:0000313" key="5">
    <source>
        <dbReference type="Proteomes" id="UP001315860"/>
    </source>
</evidence>
<dbReference type="PANTHER" id="PTHR24094">
    <property type="entry name" value="SECRETED PROTEIN"/>
    <property type="match status" value="1"/>
</dbReference>